<proteinExistence type="predicted"/>
<evidence type="ECO:0000256" key="1">
    <source>
        <dbReference type="SAM" id="MobiDB-lite"/>
    </source>
</evidence>
<feature type="compositionally biased region" description="Gly residues" evidence="1">
    <location>
        <begin position="112"/>
        <end position="122"/>
    </location>
</feature>
<evidence type="ECO:0000259" key="2">
    <source>
        <dbReference type="PROSITE" id="PS50181"/>
    </source>
</evidence>
<dbReference type="Gene3D" id="1.20.1280.50">
    <property type="match status" value="1"/>
</dbReference>
<reference evidence="3 4" key="1">
    <citation type="journal article" date="2007" name="Science">
        <title>The Chlamydomonas genome reveals the evolution of key animal and plant functions.</title>
        <authorList>
            <person name="Merchant S.S."/>
            <person name="Prochnik S.E."/>
            <person name="Vallon O."/>
            <person name="Harris E.H."/>
            <person name="Karpowicz S.J."/>
            <person name="Witman G.B."/>
            <person name="Terry A."/>
            <person name="Salamov A."/>
            <person name="Fritz-Laylin L.K."/>
            <person name="Marechal-Drouard L."/>
            <person name="Marshall W.F."/>
            <person name="Qu L.H."/>
            <person name="Nelson D.R."/>
            <person name="Sanderfoot A.A."/>
            <person name="Spalding M.H."/>
            <person name="Kapitonov V.V."/>
            <person name="Ren Q."/>
            <person name="Ferris P."/>
            <person name="Lindquist E."/>
            <person name="Shapiro H."/>
            <person name="Lucas S.M."/>
            <person name="Grimwood J."/>
            <person name="Schmutz J."/>
            <person name="Cardol P."/>
            <person name="Cerutti H."/>
            <person name="Chanfreau G."/>
            <person name="Chen C.L."/>
            <person name="Cognat V."/>
            <person name="Croft M.T."/>
            <person name="Dent R."/>
            <person name="Dutcher S."/>
            <person name="Fernandez E."/>
            <person name="Fukuzawa H."/>
            <person name="Gonzalez-Ballester D."/>
            <person name="Gonzalez-Halphen D."/>
            <person name="Hallmann A."/>
            <person name="Hanikenne M."/>
            <person name="Hippler M."/>
            <person name="Inwood W."/>
            <person name="Jabbari K."/>
            <person name="Kalanon M."/>
            <person name="Kuras R."/>
            <person name="Lefebvre P.A."/>
            <person name="Lemaire S.D."/>
            <person name="Lobanov A.V."/>
            <person name="Lohr M."/>
            <person name="Manuell A."/>
            <person name="Meier I."/>
            <person name="Mets L."/>
            <person name="Mittag M."/>
            <person name="Mittelmeier T."/>
            <person name="Moroney J.V."/>
            <person name="Moseley J."/>
            <person name="Napoli C."/>
            <person name="Nedelcu A.M."/>
            <person name="Niyogi K."/>
            <person name="Novoselov S.V."/>
            <person name="Paulsen I.T."/>
            <person name="Pazour G."/>
            <person name="Purton S."/>
            <person name="Ral J.P."/>
            <person name="Riano-Pachon D.M."/>
            <person name="Riekhof W."/>
            <person name="Rymarquis L."/>
            <person name="Schroda M."/>
            <person name="Stern D."/>
            <person name="Umen J."/>
            <person name="Willows R."/>
            <person name="Wilson N."/>
            <person name="Zimmer S.L."/>
            <person name="Allmer J."/>
            <person name="Balk J."/>
            <person name="Bisova K."/>
            <person name="Chen C.J."/>
            <person name="Elias M."/>
            <person name="Gendler K."/>
            <person name="Hauser C."/>
            <person name="Lamb M.R."/>
            <person name="Ledford H."/>
            <person name="Long J.C."/>
            <person name="Minagawa J."/>
            <person name="Page M.D."/>
            <person name="Pan J."/>
            <person name="Pootakham W."/>
            <person name="Roje S."/>
            <person name="Rose A."/>
            <person name="Stahlberg E."/>
            <person name="Terauchi A.M."/>
            <person name="Yang P."/>
            <person name="Ball S."/>
            <person name="Bowler C."/>
            <person name="Dieckmann C.L."/>
            <person name="Gladyshev V.N."/>
            <person name="Green P."/>
            <person name="Jorgensen R."/>
            <person name="Mayfield S."/>
            <person name="Mueller-Roeber B."/>
            <person name="Rajamani S."/>
            <person name="Sayre R.T."/>
            <person name="Brokstein P."/>
            <person name="Dubchak I."/>
            <person name="Goodstein D."/>
            <person name="Hornick L."/>
            <person name="Huang Y.W."/>
            <person name="Jhaveri J."/>
            <person name="Luo Y."/>
            <person name="Martinez D."/>
            <person name="Ngau W.C."/>
            <person name="Otillar B."/>
            <person name="Poliakov A."/>
            <person name="Porter A."/>
            <person name="Szajkowski L."/>
            <person name="Werner G."/>
            <person name="Zhou K."/>
            <person name="Grigoriev I.V."/>
            <person name="Rokhsar D.S."/>
            <person name="Grossman A.R."/>
        </authorList>
    </citation>
    <scope>NUCLEOTIDE SEQUENCE [LARGE SCALE GENOMIC DNA]</scope>
    <source>
        <strain evidence="4">CC-503</strain>
    </source>
</reference>
<dbReference type="Proteomes" id="UP000006906">
    <property type="component" value="Chromosome 16"/>
</dbReference>
<evidence type="ECO:0000313" key="4">
    <source>
        <dbReference type="Proteomes" id="UP000006906"/>
    </source>
</evidence>
<dbReference type="InParanoid" id="A0A2K3CSB5"/>
<dbReference type="InterPro" id="IPR036047">
    <property type="entry name" value="F-box-like_dom_sf"/>
</dbReference>
<dbReference type="AlphaFoldDB" id="A0A2K3CSB5"/>
<dbReference type="Pfam" id="PF12937">
    <property type="entry name" value="F-box-like"/>
    <property type="match status" value="1"/>
</dbReference>
<accession>A0A2K3CSB5</accession>
<feature type="region of interest" description="Disordered" evidence="1">
    <location>
        <begin position="308"/>
        <end position="328"/>
    </location>
</feature>
<dbReference type="SUPFAM" id="SSF81383">
    <property type="entry name" value="F-box domain"/>
    <property type="match status" value="1"/>
</dbReference>
<protein>
    <recommendedName>
        <fullName evidence="2">F-box domain-containing protein</fullName>
    </recommendedName>
</protein>
<dbReference type="OrthoDB" id="549547at2759"/>
<sequence>MPDASVLVEAPVPELPTTVWLHIFSFLHVPALQAAARVCQEWSRMVATEGLWEAVAQATYPPRTLVPAAYRGSYRRLVLHRNSRNAVAFIPLCRGAAAGTASGETAPAPAPTGGGGAAAAGGRGGGGAAAADGFSMAAAAAAAADGDGVIRSAWRYNHPAGDRYYECRLLSMEMQPRPTHTSPPYLRLYFDVRGEVDLRDPSKSSLSVVRLNRRRDVQAAAAARRARHAAMAAAGLGDAPGGGGGVGVGWGWRGHAEVDSEVEDDDDSRFGYGQDKALLALIRSRRAQAVQLADTVAAQLRSQAAAAAAAASGGPPRDGEPPPPPAAGAVLLLPGERELLHLARRVSRAVVLREVEEGNDLDPDHLAALERATLRRVLRAWSSARSGEEAAAAAAALLTAAGAGAAAADGGHCGDCGGDGEEGGGGDDWPAAPFCVPMGPQPLRLLAAAHAAEPPSSVGFMARSYRQHKGVLEWTGEPLGRLLRALQEHGGALMFSYACNISSRQTSFRADYSPAVLLGPRLRPGALAEQWRDVAEFREPGEEFVRLQAEGDEQERARWRPGLPAGVLARGVAWWGPPRRHGGAAGVGAGAEGEEDEDEEGVGAGVLWRGANAR</sequence>
<dbReference type="KEGG" id="cre:CHLRE_16g694250v5"/>
<keyword evidence="4" id="KW-1185">Reference proteome</keyword>
<dbReference type="GO" id="GO:0005737">
    <property type="term" value="C:cytoplasm"/>
    <property type="evidence" value="ECO:0000318"/>
    <property type="project" value="GO_Central"/>
</dbReference>
<dbReference type="GO" id="GO:0019005">
    <property type="term" value="C:SCF ubiquitin ligase complex"/>
    <property type="evidence" value="ECO:0000318"/>
    <property type="project" value="GO_Central"/>
</dbReference>
<dbReference type="InterPro" id="IPR001810">
    <property type="entry name" value="F-box_dom"/>
</dbReference>
<dbReference type="PROSITE" id="PS50181">
    <property type="entry name" value="FBOX"/>
    <property type="match status" value="1"/>
</dbReference>
<dbReference type="RefSeq" id="XP_042915298.1">
    <property type="nucleotide sequence ID" value="XM_043071779.1"/>
</dbReference>
<feature type="region of interest" description="Disordered" evidence="1">
    <location>
        <begin position="580"/>
        <end position="614"/>
    </location>
</feature>
<dbReference type="GeneID" id="5724865"/>
<feature type="domain" description="F-box" evidence="2">
    <location>
        <begin position="9"/>
        <end position="55"/>
    </location>
</feature>
<evidence type="ECO:0000313" key="3">
    <source>
        <dbReference type="EMBL" id="PNW71183.1"/>
    </source>
</evidence>
<feature type="compositionally biased region" description="Acidic residues" evidence="1">
    <location>
        <begin position="592"/>
        <end position="601"/>
    </location>
</feature>
<dbReference type="EMBL" id="CM008977">
    <property type="protein sequence ID" value="PNW71183.1"/>
    <property type="molecule type" value="Genomic_DNA"/>
</dbReference>
<feature type="region of interest" description="Disordered" evidence="1">
    <location>
        <begin position="101"/>
        <end position="122"/>
    </location>
</feature>
<dbReference type="Gramene" id="PNW71183">
    <property type="protein sequence ID" value="PNW71183"/>
    <property type="gene ID" value="CHLRE_16g694250v5"/>
</dbReference>
<dbReference type="PANTHER" id="PTHR12874">
    <property type="entry name" value="F-BOX ONLY PROTEIN 48-RELATED"/>
    <property type="match status" value="1"/>
</dbReference>
<dbReference type="PANTHER" id="PTHR12874:SF9">
    <property type="entry name" value="F-BOX ONLY PROTEIN 48"/>
    <property type="match status" value="1"/>
</dbReference>
<name>A0A2K3CSB5_CHLRE</name>
<organism evidence="3 4">
    <name type="scientific">Chlamydomonas reinhardtii</name>
    <name type="common">Chlamydomonas smithii</name>
    <dbReference type="NCBI Taxonomy" id="3055"/>
    <lineage>
        <taxon>Eukaryota</taxon>
        <taxon>Viridiplantae</taxon>
        <taxon>Chlorophyta</taxon>
        <taxon>core chlorophytes</taxon>
        <taxon>Chlorophyceae</taxon>
        <taxon>CS clade</taxon>
        <taxon>Chlamydomonadales</taxon>
        <taxon>Chlamydomonadaceae</taxon>
        <taxon>Chlamydomonas</taxon>
    </lineage>
</organism>
<gene>
    <name evidence="3" type="ORF">CHLRE_16g694250v5</name>
</gene>
<dbReference type="GO" id="GO:0031146">
    <property type="term" value="P:SCF-dependent proteasomal ubiquitin-dependent protein catabolic process"/>
    <property type="evidence" value="ECO:0000318"/>
    <property type="project" value="GO_Central"/>
</dbReference>
<dbReference type="ExpressionAtlas" id="A0A2K3CSB5">
    <property type="expression patterns" value="baseline and differential"/>
</dbReference>